<name>A0AAE0TJB3_9BIVA</name>
<evidence type="ECO:0000256" key="1">
    <source>
        <dbReference type="PROSITE-ProRule" id="PRU00285"/>
    </source>
</evidence>
<proteinExistence type="inferred from homology"/>
<evidence type="ECO:0000313" key="5">
    <source>
        <dbReference type="EMBL" id="KAK3610673.1"/>
    </source>
</evidence>
<gene>
    <name evidence="5" type="ORF">CHS0354_028058</name>
</gene>
<feature type="compositionally biased region" description="Basic and acidic residues" evidence="3">
    <location>
        <begin position="216"/>
        <end position="233"/>
    </location>
</feature>
<dbReference type="GO" id="GO:0042026">
    <property type="term" value="P:protein refolding"/>
    <property type="evidence" value="ECO:0007669"/>
    <property type="project" value="TreeGrafter"/>
</dbReference>
<dbReference type="EMBL" id="JAEAOA010001692">
    <property type="protein sequence ID" value="KAK3610673.1"/>
    <property type="molecule type" value="Genomic_DNA"/>
</dbReference>
<evidence type="ECO:0000256" key="3">
    <source>
        <dbReference type="SAM" id="MobiDB-lite"/>
    </source>
</evidence>
<protein>
    <recommendedName>
        <fullName evidence="4">SHSP domain-containing protein</fullName>
    </recommendedName>
</protein>
<feature type="region of interest" description="Disordered" evidence="3">
    <location>
        <begin position="216"/>
        <end position="240"/>
    </location>
</feature>
<keyword evidence="6" id="KW-1185">Reference proteome</keyword>
<comment type="caution">
    <text evidence="5">The sequence shown here is derived from an EMBL/GenBank/DDBJ whole genome shotgun (WGS) entry which is preliminary data.</text>
</comment>
<dbReference type="PROSITE" id="PS01031">
    <property type="entry name" value="SHSP"/>
    <property type="match status" value="1"/>
</dbReference>
<feature type="domain" description="SHSP" evidence="4">
    <location>
        <begin position="299"/>
        <end position="393"/>
    </location>
</feature>
<reference evidence="5" key="1">
    <citation type="journal article" date="2021" name="Genome Biol. Evol.">
        <title>A High-Quality Reference Genome for a Parasitic Bivalve with Doubly Uniparental Inheritance (Bivalvia: Unionida).</title>
        <authorList>
            <person name="Smith C.H."/>
        </authorList>
    </citation>
    <scope>NUCLEOTIDE SEQUENCE</scope>
    <source>
        <strain evidence="5">CHS0354</strain>
    </source>
</reference>
<dbReference type="Pfam" id="PF00011">
    <property type="entry name" value="HSP20"/>
    <property type="match status" value="2"/>
</dbReference>
<dbReference type="InterPro" id="IPR002068">
    <property type="entry name" value="A-crystallin/Hsp20_dom"/>
</dbReference>
<dbReference type="InterPro" id="IPR001436">
    <property type="entry name" value="Alpha-crystallin/sHSP_animal"/>
</dbReference>
<dbReference type="AlphaFoldDB" id="A0AAE0TJB3"/>
<dbReference type="GO" id="GO:0009408">
    <property type="term" value="P:response to heat"/>
    <property type="evidence" value="ECO:0007669"/>
    <property type="project" value="TreeGrafter"/>
</dbReference>
<dbReference type="PANTHER" id="PTHR45640:SF26">
    <property type="entry name" value="RE23625P"/>
    <property type="match status" value="1"/>
</dbReference>
<dbReference type="Gene3D" id="2.60.40.790">
    <property type="match status" value="2"/>
</dbReference>
<evidence type="ECO:0000313" key="6">
    <source>
        <dbReference type="Proteomes" id="UP001195483"/>
    </source>
</evidence>
<dbReference type="GO" id="GO:0051082">
    <property type="term" value="F:unfolded protein binding"/>
    <property type="evidence" value="ECO:0007669"/>
    <property type="project" value="TreeGrafter"/>
</dbReference>
<reference evidence="5" key="2">
    <citation type="journal article" date="2021" name="Genome Biol. Evol.">
        <title>Developing a high-quality reference genome for a parasitic bivalve with doubly uniparental inheritance (Bivalvia: Unionida).</title>
        <authorList>
            <person name="Smith C.H."/>
        </authorList>
    </citation>
    <scope>NUCLEOTIDE SEQUENCE</scope>
    <source>
        <strain evidence="5">CHS0354</strain>
        <tissue evidence="5">Mantle</tissue>
    </source>
</reference>
<dbReference type="Proteomes" id="UP001195483">
    <property type="component" value="Unassembled WGS sequence"/>
</dbReference>
<dbReference type="GO" id="GO:0005634">
    <property type="term" value="C:nucleus"/>
    <property type="evidence" value="ECO:0007669"/>
    <property type="project" value="TreeGrafter"/>
</dbReference>
<organism evidence="5 6">
    <name type="scientific">Potamilus streckersoni</name>
    <dbReference type="NCBI Taxonomy" id="2493646"/>
    <lineage>
        <taxon>Eukaryota</taxon>
        <taxon>Metazoa</taxon>
        <taxon>Spiralia</taxon>
        <taxon>Lophotrochozoa</taxon>
        <taxon>Mollusca</taxon>
        <taxon>Bivalvia</taxon>
        <taxon>Autobranchia</taxon>
        <taxon>Heteroconchia</taxon>
        <taxon>Palaeoheterodonta</taxon>
        <taxon>Unionida</taxon>
        <taxon>Unionoidea</taxon>
        <taxon>Unionidae</taxon>
        <taxon>Ambleminae</taxon>
        <taxon>Lampsilini</taxon>
        <taxon>Potamilus</taxon>
    </lineage>
</organism>
<dbReference type="PANTHER" id="PTHR45640">
    <property type="entry name" value="HEAT SHOCK PROTEIN HSP-12.2-RELATED"/>
    <property type="match status" value="1"/>
</dbReference>
<accession>A0AAE0TJB3</accession>
<comment type="similarity">
    <text evidence="1 2">Belongs to the small heat shock protein (HSP20) family.</text>
</comment>
<evidence type="ECO:0000259" key="4">
    <source>
        <dbReference type="PROSITE" id="PS01031"/>
    </source>
</evidence>
<dbReference type="GO" id="GO:0005737">
    <property type="term" value="C:cytoplasm"/>
    <property type="evidence" value="ECO:0007669"/>
    <property type="project" value="TreeGrafter"/>
</dbReference>
<evidence type="ECO:0000256" key="2">
    <source>
        <dbReference type="RuleBase" id="RU003616"/>
    </source>
</evidence>
<dbReference type="SUPFAM" id="SSF49764">
    <property type="entry name" value="HSP20-like chaperones"/>
    <property type="match status" value="2"/>
</dbReference>
<dbReference type="InterPro" id="IPR008978">
    <property type="entry name" value="HSP20-like_chaperone"/>
</dbReference>
<dbReference type="CDD" id="cd06526">
    <property type="entry name" value="metazoan_ACD"/>
    <property type="match status" value="2"/>
</dbReference>
<sequence length="393" mass="44817">MTNYFVPVTVPFSGRGQCYPRHLYPPSELYYRPSVFSDMTLDLLPFLLSDLPAFSNSVRRGENEKKPVVKPWTKVLKVKGYDPEDIKVMVENGKAIIHCRHEEKDGENFDLIESRRSVPLPQNVDPASVKTFMIDEDSLLIQAQIKKSPQDTTKKVQDAKETMTVPENGTERKLPIVIEQTKGEKKEEESQNEEYCFLRAEKPEVACTYDKEKEVAETHAEETRDIKPEREEGGNATTVENKREDDSQCNCYSHVCEERSESPYKCNAKVCCEQTWDDIPLLYTDKDTACILTKDGEWDSSFTEKSEVVEKDGTNVFTISVSLKDYNPDTVTVRYMDDQLEVCAKQECRDKGFTCYQEVLRRYTVPEGSAIGSTKATINDSGILKICVPINTK</sequence>
<reference evidence="5" key="3">
    <citation type="submission" date="2023-05" db="EMBL/GenBank/DDBJ databases">
        <authorList>
            <person name="Smith C.H."/>
        </authorList>
    </citation>
    <scope>NUCLEOTIDE SEQUENCE</scope>
    <source>
        <strain evidence="5">CHS0354</strain>
        <tissue evidence="5">Mantle</tissue>
    </source>
</reference>